<dbReference type="Pfam" id="PF01152">
    <property type="entry name" value="Bac_globin"/>
    <property type="match status" value="1"/>
</dbReference>
<keyword evidence="1" id="KW-0813">Transport</keyword>
<reference evidence="7 8" key="1">
    <citation type="submission" date="2020-08" db="EMBL/GenBank/DDBJ databases">
        <title>Acidobacteriota in marine sediments use diverse sulfur dissimilation pathways.</title>
        <authorList>
            <person name="Wasmund K."/>
        </authorList>
    </citation>
    <scope>NUCLEOTIDE SEQUENCE [LARGE SCALE GENOMIC DNA]</scope>
    <source>
        <strain evidence="7">MAG AM4</strain>
    </source>
</reference>
<organism evidence="7 8">
    <name type="scientific">Candidatus Polarisedimenticola svalbardensis</name>
    <dbReference type="NCBI Taxonomy" id="2886004"/>
    <lineage>
        <taxon>Bacteria</taxon>
        <taxon>Pseudomonadati</taxon>
        <taxon>Acidobacteriota</taxon>
        <taxon>Candidatus Polarisedimenticolia</taxon>
        <taxon>Candidatus Polarisedimenticolales</taxon>
        <taxon>Candidatus Polarisedimenticolaceae</taxon>
        <taxon>Candidatus Polarisedimenticola</taxon>
    </lineage>
</organism>
<evidence type="ECO:0000313" key="7">
    <source>
        <dbReference type="EMBL" id="MBD3868969.1"/>
    </source>
</evidence>
<keyword evidence="2 5" id="KW-0349">Heme</keyword>
<evidence type="ECO:0000256" key="2">
    <source>
        <dbReference type="ARBA" id="ARBA00022617"/>
    </source>
</evidence>
<protein>
    <submittedName>
        <fullName evidence="7">Group 1 truncated hemoglobin</fullName>
    </submittedName>
</protein>
<evidence type="ECO:0000256" key="5">
    <source>
        <dbReference type="PIRSR" id="PIRSR601486-1"/>
    </source>
</evidence>
<dbReference type="GO" id="GO:0020037">
    <property type="term" value="F:heme binding"/>
    <property type="evidence" value="ECO:0007669"/>
    <property type="project" value="InterPro"/>
</dbReference>
<evidence type="ECO:0000256" key="6">
    <source>
        <dbReference type="SAM" id="SignalP"/>
    </source>
</evidence>
<dbReference type="InterPro" id="IPR001486">
    <property type="entry name" value="Hemoglobin_trunc"/>
</dbReference>
<evidence type="ECO:0000313" key="8">
    <source>
        <dbReference type="Proteomes" id="UP000648239"/>
    </source>
</evidence>
<keyword evidence="6" id="KW-0732">Signal</keyword>
<feature type="binding site" description="distal binding residue" evidence="5">
    <location>
        <position position="138"/>
    </location>
    <ligand>
        <name>heme</name>
        <dbReference type="ChEBI" id="CHEBI:30413"/>
    </ligand>
    <ligandPart>
        <name>Fe</name>
        <dbReference type="ChEBI" id="CHEBI:18248"/>
    </ligandPart>
</feature>
<proteinExistence type="predicted"/>
<evidence type="ECO:0000256" key="4">
    <source>
        <dbReference type="ARBA" id="ARBA00023004"/>
    </source>
</evidence>
<feature type="signal peptide" evidence="6">
    <location>
        <begin position="1"/>
        <end position="21"/>
    </location>
</feature>
<dbReference type="GO" id="GO:0019825">
    <property type="term" value="F:oxygen binding"/>
    <property type="evidence" value="ECO:0007669"/>
    <property type="project" value="InterPro"/>
</dbReference>
<dbReference type="InterPro" id="IPR012292">
    <property type="entry name" value="Globin/Proto"/>
</dbReference>
<keyword evidence="3 5" id="KW-0479">Metal-binding</keyword>
<dbReference type="InterPro" id="IPR009050">
    <property type="entry name" value="Globin-like_sf"/>
</dbReference>
<evidence type="ECO:0000256" key="1">
    <source>
        <dbReference type="ARBA" id="ARBA00022448"/>
    </source>
</evidence>
<feature type="chain" id="PRO_5035283278" evidence="6">
    <location>
        <begin position="22"/>
        <end position="186"/>
    </location>
</feature>
<dbReference type="AlphaFoldDB" id="A0A8J7CF43"/>
<dbReference type="PROSITE" id="PS51257">
    <property type="entry name" value="PROKAR_LIPOPROTEIN"/>
    <property type="match status" value="1"/>
</dbReference>
<gene>
    <name evidence="7" type="ORF">IFK94_12650</name>
</gene>
<dbReference type="EMBL" id="JACXWD010000051">
    <property type="protein sequence ID" value="MBD3868969.1"/>
    <property type="molecule type" value="Genomic_DNA"/>
</dbReference>
<dbReference type="CDD" id="cd00454">
    <property type="entry name" value="TrHb1_N"/>
    <property type="match status" value="1"/>
</dbReference>
<accession>A0A8J7CF43</accession>
<dbReference type="Gene3D" id="1.10.490.10">
    <property type="entry name" value="Globins"/>
    <property type="match status" value="1"/>
</dbReference>
<keyword evidence="4 5" id="KW-0408">Iron</keyword>
<name>A0A8J7CF43_9BACT</name>
<dbReference type="SUPFAM" id="SSF46458">
    <property type="entry name" value="Globin-like"/>
    <property type="match status" value="1"/>
</dbReference>
<comment type="caution">
    <text evidence="7">The sequence shown here is derived from an EMBL/GenBank/DDBJ whole genome shotgun (WGS) entry which is preliminary data.</text>
</comment>
<dbReference type="Proteomes" id="UP000648239">
    <property type="component" value="Unassembled WGS sequence"/>
</dbReference>
<dbReference type="GO" id="GO:0046872">
    <property type="term" value="F:metal ion binding"/>
    <property type="evidence" value="ECO:0007669"/>
    <property type="project" value="UniProtKB-KW"/>
</dbReference>
<evidence type="ECO:0000256" key="3">
    <source>
        <dbReference type="ARBA" id="ARBA00022723"/>
    </source>
</evidence>
<sequence>MKSQVILIFLMIFVVGLAGCAAPVEETEEVVEAAEEAVQEAEPTPDEQVAELDTMCAGAAEAMAARQAESTLFDRVGGRDGIHAVVADTVARHQVNDTIVHTMEGVDAEHLIAQVTEFLVGATGGEGEYAGRNMVDAHAHMGLANVHFLAAGGDLGAAMDAAGWGEDEKQELLCAFVGLRSQVVTQ</sequence>